<keyword evidence="2" id="KW-0560">Oxidoreductase</keyword>
<dbReference type="EMBL" id="BAQC01000015">
    <property type="protein sequence ID" value="GBR51834.1"/>
    <property type="molecule type" value="Genomic_DNA"/>
</dbReference>
<dbReference type="InterPro" id="IPR007138">
    <property type="entry name" value="ABM_dom"/>
</dbReference>
<dbReference type="PANTHER" id="PTHR33336:SF3">
    <property type="entry name" value="ABM DOMAIN-CONTAINING PROTEIN"/>
    <property type="match status" value="1"/>
</dbReference>
<dbReference type="SUPFAM" id="SSF54909">
    <property type="entry name" value="Dimeric alpha+beta barrel"/>
    <property type="match status" value="1"/>
</dbReference>
<sequence>MKALKGATPMTKSLYATMTALPGHRDKLAALLTDLATHVRGEPGCERFVVYTLADKPDLFHVEETYRDEAAFKVHMGTEHGKTFNNAIKDIVEGGGSTVVFLDHVA</sequence>
<dbReference type="Gene3D" id="3.30.70.100">
    <property type="match status" value="1"/>
</dbReference>
<organism evidence="2 3">
    <name type="scientific">Neokomagataea thailandica NBRC 106555</name>
    <dbReference type="NCBI Taxonomy" id="1223520"/>
    <lineage>
        <taxon>Bacteria</taxon>
        <taxon>Pseudomonadati</taxon>
        <taxon>Pseudomonadota</taxon>
        <taxon>Alphaproteobacteria</taxon>
        <taxon>Acetobacterales</taxon>
        <taxon>Acetobacteraceae</taxon>
        <taxon>Neokomagataea</taxon>
    </lineage>
</organism>
<dbReference type="InterPro" id="IPR050744">
    <property type="entry name" value="AI-2_Isomerase_LsrG"/>
</dbReference>
<comment type="caution">
    <text evidence="2">The sequence shown here is derived from an EMBL/GenBank/DDBJ whole genome shotgun (WGS) entry which is preliminary data.</text>
</comment>
<dbReference type="Pfam" id="PF03992">
    <property type="entry name" value="ABM"/>
    <property type="match status" value="1"/>
</dbReference>
<dbReference type="InterPro" id="IPR011008">
    <property type="entry name" value="Dimeric_a/b-barrel"/>
</dbReference>
<dbReference type="PANTHER" id="PTHR33336">
    <property type="entry name" value="QUINOL MONOOXYGENASE YGIN-RELATED"/>
    <property type="match status" value="1"/>
</dbReference>
<keyword evidence="3" id="KW-1185">Reference proteome</keyword>
<evidence type="ECO:0000313" key="2">
    <source>
        <dbReference type="EMBL" id="GBR51834.1"/>
    </source>
</evidence>
<reference evidence="2 3" key="1">
    <citation type="submission" date="2013-04" db="EMBL/GenBank/DDBJ databases">
        <title>The genome sequencing project of 58 acetic acid bacteria.</title>
        <authorList>
            <person name="Okamoto-Kainuma A."/>
            <person name="Ishikawa M."/>
            <person name="Umino S."/>
            <person name="Koizumi Y."/>
            <person name="Shiwa Y."/>
            <person name="Yoshikawa H."/>
            <person name="Matsutani M."/>
            <person name="Matsushita K."/>
        </authorList>
    </citation>
    <scope>NUCLEOTIDE SEQUENCE [LARGE SCALE GENOMIC DNA]</scope>
    <source>
        <strain evidence="2 3">NBRC 106555</strain>
    </source>
</reference>
<dbReference type="GO" id="GO:0004497">
    <property type="term" value="F:monooxygenase activity"/>
    <property type="evidence" value="ECO:0007669"/>
    <property type="project" value="UniProtKB-KW"/>
</dbReference>
<accession>A0ABQ0QNW2</accession>
<protein>
    <submittedName>
        <fullName evidence="2">Antibiotic biosynthesis monooxygenase</fullName>
    </submittedName>
</protein>
<name>A0ABQ0QNW2_9PROT</name>
<dbReference type="PROSITE" id="PS51725">
    <property type="entry name" value="ABM"/>
    <property type="match status" value="1"/>
</dbReference>
<keyword evidence="2" id="KW-0503">Monooxygenase</keyword>
<evidence type="ECO:0000259" key="1">
    <source>
        <dbReference type="PROSITE" id="PS51725"/>
    </source>
</evidence>
<evidence type="ECO:0000313" key="3">
    <source>
        <dbReference type="Proteomes" id="UP001062632"/>
    </source>
</evidence>
<gene>
    <name evidence="2" type="ORF">AA106555_0703</name>
</gene>
<dbReference type="Proteomes" id="UP001062632">
    <property type="component" value="Unassembled WGS sequence"/>
</dbReference>
<feature type="domain" description="ABM" evidence="1">
    <location>
        <begin position="12"/>
        <end position="100"/>
    </location>
</feature>
<proteinExistence type="predicted"/>